<dbReference type="EMBL" id="CM046398">
    <property type="protein sequence ID" value="KAI8531476.1"/>
    <property type="molecule type" value="Genomic_DNA"/>
</dbReference>
<dbReference type="Proteomes" id="UP001062846">
    <property type="component" value="Chromosome 11"/>
</dbReference>
<gene>
    <name evidence="1" type="ORF">RHMOL_Rhmol11G0139200</name>
</gene>
<comment type="caution">
    <text evidence="1">The sequence shown here is derived from an EMBL/GenBank/DDBJ whole genome shotgun (WGS) entry which is preliminary data.</text>
</comment>
<name>A0ACC0LRZ5_RHOML</name>
<reference evidence="1" key="1">
    <citation type="submission" date="2022-02" db="EMBL/GenBank/DDBJ databases">
        <title>Plant Genome Project.</title>
        <authorList>
            <person name="Zhang R.-G."/>
        </authorList>
    </citation>
    <scope>NUCLEOTIDE SEQUENCE</scope>
    <source>
        <strain evidence="1">AT1</strain>
    </source>
</reference>
<sequence>MVQSLWFTFCVQAQVAPRSVGVPLLSWDLSIQKVLAGASRRNPMSWNKGATGNMFLTFATGKGAAHMVPYLSLFTTIKGFASVAILSKATCCKSSFQAKEVSTAAVKFASRWTSAKQLSWCSSIYQFRTSFGQQCYD</sequence>
<protein>
    <submittedName>
        <fullName evidence="1">Uncharacterized protein</fullName>
    </submittedName>
</protein>
<evidence type="ECO:0000313" key="1">
    <source>
        <dbReference type="EMBL" id="KAI8531476.1"/>
    </source>
</evidence>
<evidence type="ECO:0000313" key="2">
    <source>
        <dbReference type="Proteomes" id="UP001062846"/>
    </source>
</evidence>
<keyword evidence="2" id="KW-1185">Reference proteome</keyword>
<organism evidence="1 2">
    <name type="scientific">Rhododendron molle</name>
    <name type="common">Chinese azalea</name>
    <name type="synonym">Azalea mollis</name>
    <dbReference type="NCBI Taxonomy" id="49168"/>
    <lineage>
        <taxon>Eukaryota</taxon>
        <taxon>Viridiplantae</taxon>
        <taxon>Streptophyta</taxon>
        <taxon>Embryophyta</taxon>
        <taxon>Tracheophyta</taxon>
        <taxon>Spermatophyta</taxon>
        <taxon>Magnoliopsida</taxon>
        <taxon>eudicotyledons</taxon>
        <taxon>Gunneridae</taxon>
        <taxon>Pentapetalae</taxon>
        <taxon>asterids</taxon>
        <taxon>Ericales</taxon>
        <taxon>Ericaceae</taxon>
        <taxon>Ericoideae</taxon>
        <taxon>Rhodoreae</taxon>
        <taxon>Rhododendron</taxon>
    </lineage>
</organism>
<accession>A0ACC0LRZ5</accession>
<proteinExistence type="predicted"/>